<feature type="transmembrane region" description="Helical" evidence="1">
    <location>
        <begin position="12"/>
        <end position="30"/>
    </location>
</feature>
<dbReference type="EMBL" id="RRCF01000001">
    <property type="protein sequence ID" value="RRJ22669.1"/>
    <property type="molecule type" value="Genomic_DNA"/>
</dbReference>
<dbReference type="AlphaFoldDB" id="A0A3P3QQ80"/>
<evidence type="ECO:0000256" key="1">
    <source>
        <dbReference type="SAM" id="Phobius"/>
    </source>
</evidence>
<keyword evidence="1" id="KW-0472">Membrane</keyword>
<keyword evidence="1" id="KW-0812">Transmembrane</keyword>
<evidence type="ECO:0000313" key="3">
    <source>
        <dbReference type="Proteomes" id="UP000276260"/>
    </source>
</evidence>
<dbReference type="InterPro" id="IPR021249">
    <property type="entry name" value="DUF2788"/>
</dbReference>
<dbReference type="RefSeq" id="WP_046521059.1">
    <property type="nucleotide sequence ID" value="NZ_LAVS01000090.1"/>
</dbReference>
<dbReference type="OrthoDB" id="5588656at2"/>
<name>A0A3P3QQ80_9GAMM</name>
<gene>
    <name evidence="2" type="ORF">EIK76_00865</name>
</gene>
<keyword evidence="1" id="KW-1133">Transmembrane helix</keyword>
<accession>A0A3P3QQ80</accession>
<comment type="caution">
    <text evidence="2">The sequence shown here is derived from an EMBL/GenBank/DDBJ whole genome shotgun (WGS) entry which is preliminary data.</text>
</comment>
<dbReference type="Proteomes" id="UP000276260">
    <property type="component" value="Unassembled WGS sequence"/>
</dbReference>
<organism evidence="2 3">
    <name type="scientific">Rheinheimera mesophila</name>
    <dbReference type="NCBI Taxonomy" id="1547515"/>
    <lineage>
        <taxon>Bacteria</taxon>
        <taxon>Pseudomonadati</taxon>
        <taxon>Pseudomonadota</taxon>
        <taxon>Gammaproteobacteria</taxon>
        <taxon>Chromatiales</taxon>
        <taxon>Chromatiaceae</taxon>
        <taxon>Rheinheimera</taxon>
    </lineage>
</organism>
<keyword evidence="3" id="KW-1185">Reference proteome</keyword>
<reference evidence="2 3" key="1">
    <citation type="submission" date="2018-11" db="EMBL/GenBank/DDBJ databases">
        <title>Draft genome analysis of Rheinheimera mesophila isolated from an industrial waste site.</title>
        <authorList>
            <person name="Yu Q."/>
            <person name="Qi Y."/>
            <person name="Zhang H."/>
            <person name="Lu Y."/>
            <person name="Pu J."/>
        </authorList>
    </citation>
    <scope>NUCLEOTIDE SEQUENCE [LARGE SCALE GENOMIC DNA]</scope>
    <source>
        <strain evidence="2 3">IITR13</strain>
    </source>
</reference>
<feature type="transmembrane region" description="Helical" evidence="1">
    <location>
        <begin position="42"/>
        <end position="60"/>
    </location>
</feature>
<dbReference type="Pfam" id="PF10981">
    <property type="entry name" value="DUF2788"/>
    <property type="match status" value="1"/>
</dbReference>
<proteinExistence type="predicted"/>
<evidence type="ECO:0000313" key="2">
    <source>
        <dbReference type="EMBL" id="RRJ22669.1"/>
    </source>
</evidence>
<sequence>MNIEQFETLGLFLGVGALYLFIVMAIWDVLKKSNAPRFGKIFVWLVLFLSPAVFIAKVIFEYLVE</sequence>
<protein>
    <submittedName>
        <fullName evidence="2">DUF2788 domain-containing protein</fullName>
    </submittedName>
</protein>